<name>A0A2I0K649_PUNGR</name>
<sequence>MIKGGKEGQDDLSGGGRIRQTKPIARAHGRTDSIVLIVSEAVRTSVLFSRWRYKQTTLPELVFDDDCTPSSFDDESSALRMEIRAAGDSGGPPAGDTLLGNRASLTSSQGLHLGDRSP</sequence>
<feature type="region of interest" description="Disordered" evidence="1">
    <location>
        <begin position="85"/>
        <end position="118"/>
    </location>
</feature>
<evidence type="ECO:0000313" key="3">
    <source>
        <dbReference type="Proteomes" id="UP000233551"/>
    </source>
</evidence>
<keyword evidence="3" id="KW-1185">Reference proteome</keyword>
<dbReference type="EMBL" id="PGOL01000881">
    <property type="protein sequence ID" value="PKI63603.1"/>
    <property type="molecule type" value="Genomic_DNA"/>
</dbReference>
<organism evidence="2 3">
    <name type="scientific">Punica granatum</name>
    <name type="common">Pomegranate</name>
    <dbReference type="NCBI Taxonomy" id="22663"/>
    <lineage>
        <taxon>Eukaryota</taxon>
        <taxon>Viridiplantae</taxon>
        <taxon>Streptophyta</taxon>
        <taxon>Embryophyta</taxon>
        <taxon>Tracheophyta</taxon>
        <taxon>Spermatophyta</taxon>
        <taxon>Magnoliopsida</taxon>
        <taxon>eudicotyledons</taxon>
        <taxon>Gunneridae</taxon>
        <taxon>Pentapetalae</taxon>
        <taxon>rosids</taxon>
        <taxon>malvids</taxon>
        <taxon>Myrtales</taxon>
        <taxon>Lythraceae</taxon>
        <taxon>Punica</taxon>
    </lineage>
</organism>
<proteinExistence type="predicted"/>
<gene>
    <name evidence="2" type="ORF">CRG98_015986</name>
</gene>
<protein>
    <submittedName>
        <fullName evidence="2">Uncharacterized protein</fullName>
    </submittedName>
</protein>
<feature type="region of interest" description="Disordered" evidence="1">
    <location>
        <begin position="1"/>
        <end position="25"/>
    </location>
</feature>
<dbReference type="AlphaFoldDB" id="A0A2I0K649"/>
<comment type="caution">
    <text evidence="2">The sequence shown here is derived from an EMBL/GenBank/DDBJ whole genome shotgun (WGS) entry which is preliminary data.</text>
</comment>
<reference evidence="2 3" key="1">
    <citation type="submission" date="2017-11" db="EMBL/GenBank/DDBJ databases">
        <title>De-novo sequencing of pomegranate (Punica granatum L.) genome.</title>
        <authorList>
            <person name="Akparov Z."/>
            <person name="Amiraslanov A."/>
            <person name="Hajiyeva S."/>
            <person name="Abbasov M."/>
            <person name="Kaur K."/>
            <person name="Hamwieh A."/>
            <person name="Solovyev V."/>
            <person name="Salamov A."/>
            <person name="Braich B."/>
            <person name="Kosarev P."/>
            <person name="Mahmoud A."/>
            <person name="Hajiyev E."/>
            <person name="Babayeva S."/>
            <person name="Izzatullayeva V."/>
            <person name="Mammadov A."/>
            <person name="Mammadov A."/>
            <person name="Sharifova S."/>
            <person name="Ojaghi J."/>
            <person name="Eynullazada K."/>
            <person name="Bayramov B."/>
            <person name="Abdulazimova A."/>
            <person name="Shahmuradov I."/>
        </authorList>
    </citation>
    <scope>NUCLEOTIDE SEQUENCE [LARGE SCALE GENOMIC DNA]</scope>
    <source>
        <strain evidence="3">cv. AG2017</strain>
        <tissue evidence="2">Leaf</tissue>
    </source>
</reference>
<accession>A0A2I0K649</accession>
<dbReference type="Proteomes" id="UP000233551">
    <property type="component" value="Unassembled WGS sequence"/>
</dbReference>
<evidence type="ECO:0000313" key="2">
    <source>
        <dbReference type="EMBL" id="PKI63603.1"/>
    </source>
</evidence>
<evidence type="ECO:0000256" key="1">
    <source>
        <dbReference type="SAM" id="MobiDB-lite"/>
    </source>
</evidence>